<protein>
    <submittedName>
        <fullName evidence="1">Uncharacterized protein</fullName>
    </submittedName>
</protein>
<organism evidence="1">
    <name type="scientific">Salix viminalis</name>
    <name type="common">Common osier</name>
    <name type="synonym">Basket willow</name>
    <dbReference type="NCBI Taxonomy" id="40686"/>
    <lineage>
        <taxon>Eukaryota</taxon>
        <taxon>Viridiplantae</taxon>
        <taxon>Streptophyta</taxon>
        <taxon>Embryophyta</taxon>
        <taxon>Tracheophyta</taxon>
        <taxon>Spermatophyta</taxon>
        <taxon>Magnoliopsida</taxon>
        <taxon>eudicotyledons</taxon>
        <taxon>Gunneridae</taxon>
        <taxon>Pentapetalae</taxon>
        <taxon>rosids</taxon>
        <taxon>fabids</taxon>
        <taxon>Malpighiales</taxon>
        <taxon>Salicaceae</taxon>
        <taxon>Saliceae</taxon>
        <taxon>Salix</taxon>
    </lineage>
</organism>
<reference evidence="1" key="1">
    <citation type="submission" date="2019-03" db="EMBL/GenBank/DDBJ databases">
        <authorList>
            <person name="Mank J."/>
            <person name="Almeida P."/>
        </authorList>
    </citation>
    <scope>NUCLEOTIDE SEQUENCE</scope>
    <source>
        <strain evidence="1">78183</strain>
    </source>
</reference>
<dbReference type="AlphaFoldDB" id="A0A6N2KVI5"/>
<gene>
    <name evidence="1" type="ORF">SVIM_LOCUS140189</name>
</gene>
<proteinExistence type="predicted"/>
<name>A0A6N2KVI5_SALVM</name>
<dbReference type="EMBL" id="CAADRP010000779">
    <property type="protein sequence ID" value="VFU32249.1"/>
    <property type="molecule type" value="Genomic_DNA"/>
</dbReference>
<sequence length="158" mass="17753">MRYGWSNNIDADNNKCQTRKYPRREAKKAASFSVKVIAKANRIQAQMSLIRAEDIATLPISVLMSFISARILASRGNAVTDGATPRKSEISWLKLFMTLCRGKEKARPMWKGRHAVWPDCYSADISASLCRGNILLTNALLRSITDDPIMTTRKTSIF</sequence>
<evidence type="ECO:0000313" key="1">
    <source>
        <dbReference type="EMBL" id="VFU32249.1"/>
    </source>
</evidence>
<accession>A0A6N2KVI5</accession>